<feature type="chain" id="PRO_5028978531" evidence="3">
    <location>
        <begin position="25"/>
        <end position="377"/>
    </location>
</feature>
<evidence type="ECO:0000256" key="2">
    <source>
        <dbReference type="ARBA" id="ARBA00022526"/>
    </source>
</evidence>
<dbReference type="SUPFAM" id="SSF51004">
    <property type="entry name" value="C-terminal (heme d1) domain of cytochrome cd1-nitrite reductase"/>
    <property type="match status" value="1"/>
</dbReference>
<comment type="similarity">
    <text evidence="1">Belongs to the cycloisomerase 2 family.</text>
</comment>
<dbReference type="InterPro" id="IPR050282">
    <property type="entry name" value="Cycloisomerase_2"/>
</dbReference>
<dbReference type="InterPro" id="IPR015943">
    <property type="entry name" value="WD40/YVTN_repeat-like_dom_sf"/>
</dbReference>
<dbReference type="InterPro" id="IPR019405">
    <property type="entry name" value="Lactonase_7-beta_prop"/>
</dbReference>
<accession>A0A7G8BJM3</accession>
<sequence>MLKSVPGLLAVALCLGASAATMYAAETIGGGSTSVFVMTNDKVKNEILTYQRGFDGQFALRRRVATGGRGSGGQTDPLQSQGALTISGDHTLLLAVNSASGRVSSFHLLNGVPVFIDQEYSDGAFPIAVTEHNGTVYVLNAGGSGAVVAFNADGLGRLHEIQNSSTFLTSLNSGASSISVSPNGQWLIVIEKATNSIDVFPVHPDGSLGAVVNNKSVTPGVFATLFTPTGQLIVSENQPNNGTDTSSISSYTINANGSLTPVSQSLPTFGNGNCWNAITPNGKWVYVDNAGTFTVAGFSIASSSALTPIANTILRTLPDGATNLDMAISGDGEYLFNLQSGAGVIGVYTINPDGTLNQLGDIEGLPKTAGFNGIAAL</sequence>
<dbReference type="PANTHER" id="PTHR30344:SF1">
    <property type="entry name" value="6-PHOSPHOGLUCONOLACTONASE"/>
    <property type="match status" value="1"/>
</dbReference>
<gene>
    <name evidence="4" type="ORF">H7849_01665</name>
</gene>
<evidence type="ECO:0000256" key="3">
    <source>
        <dbReference type="SAM" id="SignalP"/>
    </source>
</evidence>
<dbReference type="Pfam" id="PF10282">
    <property type="entry name" value="Lactonase"/>
    <property type="match status" value="1"/>
</dbReference>
<proteinExistence type="inferred from homology"/>
<dbReference type="KEGG" id="adin:H7849_01665"/>
<dbReference type="GO" id="GO:0006006">
    <property type="term" value="P:glucose metabolic process"/>
    <property type="evidence" value="ECO:0007669"/>
    <property type="project" value="UniProtKB-KW"/>
</dbReference>
<keyword evidence="2" id="KW-0119">Carbohydrate metabolism</keyword>
<dbReference type="GO" id="GO:0017057">
    <property type="term" value="F:6-phosphogluconolactonase activity"/>
    <property type="evidence" value="ECO:0007669"/>
    <property type="project" value="TreeGrafter"/>
</dbReference>
<feature type="signal peptide" evidence="3">
    <location>
        <begin position="1"/>
        <end position="24"/>
    </location>
</feature>
<keyword evidence="3" id="KW-0732">Signal</keyword>
<dbReference type="EMBL" id="CP060394">
    <property type="protein sequence ID" value="QNI32743.1"/>
    <property type="molecule type" value="Genomic_DNA"/>
</dbReference>
<dbReference type="RefSeq" id="WP_186743697.1">
    <property type="nucleotide sequence ID" value="NZ_CP060394.1"/>
</dbReference>
<dbReference type="InterPro" id="IPR011048">
    <property type="entry name" value="Haem_d1_sf"/>
</dbReference>
<keyword evidence="5" id="KW-1185">Reference proteome</keyword>
<keyword evidence="2" id="KW-0313">Glucose metabolism</keyword>
<reference evidence="4 5" key="1">
    <citation type="submission" date="2020-08" db="EMBL/GenBank/DDBJ databases">
        <title>Edaphobacter telluris sp. nov. and Acidobacterium dinghuensis sp. nov., two acidobacteria isolated from forest soil.</title>
        <authorList>
            <person name="Fu J."/>
            <person name="Qiu L."/>
        </authorList>
    </citation>
    <scope>NUCLEOTIDE SEQUENCE [LARGE SCALE GENOMIC DNA]</scope>
    <source>
        <strain evidence="4">4Y35</strain>
    </source>
</reference>
<name>A0A7G8BJM3_9BACT</name>
<evidence type="ECO:0000313" key="5">
    <source>
        <dbReference type="Proteomes" id="UP000515312"/>
    </source>
</evidence>
<dbReference type="Gene3D" id="2.130.10.10">
    <property type="entry name" value="YVTN repeat-like/Quinoprotein amine dehydrogenase"/>
    <property type="match status" value="1"/>
</dbReference>
<evidence type="ECO:0000256" key="1">
    <source>
        <dbReference type="ARBA" id="ARBA00005564"/>
    </source>
</evidence>
<dbReference type="Proteomes" id="UP000515312">
    <property type="component" value="Chromosome"/>
</dbReference>
<dbReference type="AlphaFoldDB" id="A0A7G8BJM3"/>
<protein>
    <submittedName>
        <fullName evidence="4">Beta-propeller fold lactonase family protein</fullName>
    </submittedName>
</protein>
<organism evidence="4 5">
    <name type="scientific">Alloacidobacterium dinghuense</name>
    <dbReference type="NCBI Taxonomy" id="2763107"/>
    <lineage>
        <taxon>Bacteria</taxon>
        <taxon>Pseudomonadati</taxon>
        <taxon>Acidobacteriota</taxon>
        <taxon>Terriglobia</taxon>
        <taxon>Terriglobales</taxon>
        <taxon>Acidobacteriaceae</taxon>
        <taxon>Alloacidobacterium</taxon>
    </lineage>
</organism>
<dbReference type="PANTHER" id="PTHR30344">
    <property type="entry name" value="6-PHOSPHOGLUCONOLACTONASE-RELATED"/>
    <property type="match status" value="1"/>
</dbReference>
<evidence type="ECO:0000313" key="4">
    <source>
        <dbReference type="EMBL" id="QNI32743.1"/>
    </source>
</evidence>